<proteinExistence type="predicted"/>
<organism evidence="1 2">
    <name type="scientific">Caerostris extrusa</name>
    <name type="common">Bark spider</name>
    <name type="synonym">Caerostris bankana</name>
    <dbReference type="NCBI Taxonomy" id="172846"/>
    <lineage>
        <taxon>Eukaryota</taxon>
        <taxon>Metazoa</taxon>
        <taxon>Ecdysozoa</taxon>
        <taxon>Arthropoda</taxon>
        <taxon>Chelicerata</taxon>
        <taxon>Arachnida</taxon>
        <taxon>Araneae</taxon>
        <taxon>Araneomorphae</taxon>
        <taxon>Entelegynae</taxon>
        <taxon>Araneoidea</taxon>
        <taxon>Araneidae</taxon>
        <taxon>Caerostris</taxon>
    </lineage>
</organism>
<reference evidence="1 2" key="1">
    <citation type="submission" date="2021-06" db="EMBL/GenBank/DDBJ databases">
        <title>Caerostris extrusa draft genome.</title>
        <authorList>
            <person name="Kono N."/>
            <person name="Arakawa K."/>
        </authorList>
    </citation>
    <scope>NUCLEOTIDE SEQUENCE [LARGE SCALE GENOMIC DNA]</scope>
</reference>
<protein>
    <submittedName>
        <fullName evidence="1">Uncharacterized protein</fullName>
    </submittedName>
</protein>
<name>A0AAV4UL64_CAEEX</name>
<evidence type="ECO:0000313" key="2">
    <source>
        <dbReference type="Proteomes" id="UP001054945"/>
    </source>
</evidence>
<dbReference type="AlphaFoldDB" id="A0AAV4UL64"/>
<evidence type="ECO:0000313" key="1">
    <source>
        <dbReference type="EMBL" id="GIY58528.1"/>
    </source>
</evidence>
<keyword evidence="2" id="KW-1185">Reference proteome</keyword>
<sequence length="186" mass="21003">MQMRFEFQTISPDIISETVKALCESAAKCSEAPCLELPRNSHISAGDPVSNERDLRASAPVSSPCIKLFREKCTSPRSAVKAPRPDLPRHAHTILAEDPVSNERDRRALHRLQVVVQKLFREKCIYESPEMKCSEAPRPDLSRHAHIFAEGRSRTKGIAWLLRRLQVLVETCLEKSARKHASEAQI</sequence>
<dbReference type="Proteomes" id="UP001054945">
    <property type="component" value="Unassembled WGS sequence"/>
</dbReference>
<dbReference type="EMBL" id="BPLR01013073">
    <property type="protein sequence ID" value="GIY58528.1"/>
    <property type="molecule type" value="Genomic_DNA"/>
</dbReference>
<gene>
    <name evidence="1" type="ORF">CEXT_479081</name>
</gene>
<comment type="caution">
    <text evidence="1">The sequence shown here is derived from an EMBL/GenBank/DDBJ whole genome shotgun (WGS) entry which is preliminary data.</text>
</comment>
<accession>A0AAV4UL64</accession>